<evidence type="ECO:0000313" key="2">
    <source>
        <dbReference type="EMBL" id="GAA0457516.1"/>
    </source>
</evidence>
<comment type="caution">
    <text evidence="2">The sequence shown here is derived from an EMBL/GenBank/DDBJ whole genome shotgun (WGS) entry which is preliminary data.</text>
</comment>
<dbReference type="Pfam" id="PF18593">
    <property type="entry name" value="CdiI_2"/>
    <property type="match status" value="1"/>
</dbReference>
<sequence>MLGGWFSQDMPDEFADHDAALADYAESTDPSLVARVAGEVTELLALPLDETDYALALVELGMEVEPPAPYSPSGWLALIGGRFGERRPEYGPPRT</sequence>
<evidence type="ECO:0000259" key="1">
    <source>
        <dbReference type="Pfam" id="PF18593"/>
    </source>
</evidence>
<accession>A0ABP3JLS1</accession>
<evidence type="ECO:0000313" key="3">
    <source>
        <dbReference type="Proteomes" id="UP001499895"/>
    </source>
</evidence>
<dbReference type="InterPro" id="IPR041129">
    <property type="entry name" value="CdiI_2"/>
</dbReference>
<dbReference type="EMBL" id="BAAAHB010000015">
    <property type="protein sequence ID" value="GAA0457516.1"/>
    <property type="molecule type" value="Genomic_DNA"/>
</dbReference>
<name>A0ABP3JLS1_9ACTN</name>
<proteinExistence type="predicted"/>
<keyword evidence="3" id="KW-1185">Reference proteome</keyword>
<feature type="domain" description="CdiI immunity protein" evidence="1">
    <location>
        <begin position="2"/>
        <end position="79"/>
    </location>
</feature>
<organism evidence="2 3">
    <name type="scientific">Streptomyces stramineus</name>
    <dbReference type="NCBI Taxonomy" id="173861"/>
    <lineage>
        <taxon>Bacteria</taxon>
        <taxon>Bacillati</taxon>
        <taxon>Actinomycetota</taxon>
        <taxon>Actinomycetes</taxon>
        <taxon>Kitasatosporales</taxon>
        <taxon>Streptomycetaceae</taxon>
        <taxon>Streptomyces</taxon>
    </lineage>
</organism>
<protein>
    <recommendedName>
        <fullName evidence="1">CdiI immunity protein domain-containing protein</fullName>
    </recommendedName>
</protein>
<dbReference type="Proteomes" id="UP001499895">
    <property type="component" value="Unassembled WGS sequence"/>
</dbReference>
<reference evidence="3" key="1">
    <citation type="journal article" date="2019" name="Int. J. Syst. Evol. Microbiol.">
        <title>The Global Catalogue of Microorganisms (GCM) 10K type strain sequencing project: providing services to taxonomists for standard genome sequencing and annotation.</title>
        <authorList>
            <consortium name="The Broad Institute Genomics Platform"/>
            <consortium name="The Broad Institute Genome Sequencing Center for Infectious Disease"/>
            <person name="Wu L."/>
            <person name="Ma J."/>
        </authorList>
    </citation>
    <scope>NUCLEOTIDE SEQUENCE [LARGE SCALE GENOMIC DNA]</scope>
    <source>
        <strain evidence="3">JCM 10649</strain>
    </source>
</reference>
<gene>
    <name evidence="2" type="ORF">GCM10009544_20150</name>
</gene>